<evidence type="ECO:0000256" key="1">
    <source>
        <dbReference type="SAM" id="MobiDB-lite"/>
    </source>
</evidence>
<proteinExistence type="predicted"/>
<feature type="compositionally biased region" description="Polar residues" evidence="1">
    <location>
        <begin position="599"/>
        <end position="608"/>
    </location>
</feature>
<dbReference type="STRING" id="4795.A0A225VRS5"/>
<feature type="compositionally biased region" description="Basic and acidic residues" evidence="1">
    <location>
        <begin position="628"/>
        <end position="637"/>
    </location>
</feature>
<evidence type="ECO:0000313" key="3">
    <source>
        <dbReference type="Proteomes" id="UP000198211"/>
    </source>
</evidence>
<feature type="region of interest" description="Disordered" evidence="1">
    <location>
        <begin position="794"/>
        <end position="825"/>
    </location>
</feature>
<feature type="compositionally biased region" description="Basic and acidic residues" evidence="1">
    <location>
        <begin position="131"/>
        <end position="150"/>
    </location>
</feature>
<organism evidence="2 3">
    <name type="scientific">Phytophthora megakarya</name>
    <dbReference type="NCBI Taxonomy" id="4795"/>
    <lineage>
        <taxon>Eukaryota</taxon>
        <taxon>Sar</taxon>
        <taxon>Stramenopiles</taxon>
        <taxon>Oomycota</taxon>
        <taxon>Peronosporomycetes</taxon>
        <taxon>Peronosporales</taxon>
        <taxon>Peronosporaceae</taxon>
        <taxon>Phytophthora</taxon>
    </lineage>
</organism>
<feature type="region of interest" description="Disordered" evidence="1">
    <location>
        <begin position="131"/>
        <end position="156"/>
    </location>
</feature>
<feature type="compositionally biased region" description="Basic residues" evidence="1">
    <location>
        <begin position="638"/>
        <end position="648"/>
    </location>
</feature>
<dbReference type="Proteomes" id="UP000198211">
    <property type="component" value="Unassembled WGS sequence"/>
</dbReference>
<accession>A0A225VRS5</accession>
<feature type="region of interest" description="Disordered" evidence="1">
    <location>
        <begin position="628"/>
        <end position="762"/>
    </location>
</feature>
<feature type="region of interest" description="Disordered" evidence="1">
    <location>
        <begin position="561"/>
        <end position="614"/>
    </location>
</feature>
<feature type="compositionally biased region" description="Polar residues" evidence="1">
    <location>
        <begin position="569"/>
        <end position="589"/>
    </location>
</feature>
<feature type="compositionally biased region" description="Basic and acidic residues" evidence="1">
    <location>
        <begin position="686"/>
        <end position="702"/>
    </location>
</feature>
<feature type="compositionally biased region" description="Pro residues" evidence="1">
    <location>
        <begin position="658"/>
        <end position="668"/>
    </location>
</feature>
<keyword evidence="3" id="KW-1185">Reference proteome</keyword>
<reference evidence="3" key="1">
    <citation type="submission" date="2017-03" db="EMBL/GenBank/DDBJ databases">
        <title>Phytopthora megakarya and P. palmivora, two closely related causual agents of cacao black pod achieved similar genome size and gene model numbers by different mechanisms.</title>
        <authorList>
            <person name="Ali S."/>
            <person name="Shao J."/>
            <person name="Larry D.J."/>
            <person name="Kronmiller B."/>
            <person name="Shen D."/>
            <person name="Strem M.D."/>
            <person name="Melnick R.L."/>
            <person name="Guiltinan M.J."/>
            <person name="Tyler B.M."/>
            <person name="Meinhardt L.W."/>
            <person name="Bailey B.A."/>
        </authorList>
    </citation>
    <scope>NUCLEOTIDE SEQUENCE [LARGE SCALE GENOMIC DNA]</scope>
    <source>
        <strain evidence="3">zdho120</strain>
    </source>
</reference>
<sequence>MAGNEIFNDLNLVLQLNQHIECVTNATRLHSTAAPSGSLTKQTSFNVLSNLKSVSYSEPREDAQFDHQRSIFLSESSSDLPFHLQGDKGFNEASAMAKRRALRFSESIKTRIEFLWEVAGGKKRAEMAQRIRQQPEDEGQVRSRRGEQSVRRTAANDTKQLLPPLEQLDEEDYVSLMLLIFKVLRDDFVLELAHKQIQCDWEVDSHHGKSLSFDQFFAAVFELVDVWTCDVEEATYERFLHLLAKRITRRVAVFLDGAEIKLSLSDNFEPEVIVKAIPLRTIPKFASIARVVAAVGIRTVGELARADPKVIEQERVDFIQRNSGNIVPDGLNDIRKLSQDLQSLIAMFKTIALQFENLNYTLENNVLRRVRTAAGPHYFQPINNFHDLHNADSNVVNVLRSTFLIEKAISIQRQTEISAIRSELVKFGVELEAMLSDEAARDRYNALYDILVLRDGESIKALAAVMLEQIKLALSAHGITISDEEDPEEVYDGFYASVVTGTGDSIVQEAQRWIEETVQDNKVHEYIQHDFHELNSIDEVKLLGTEHGDEEFIALLAKDEDTEDEVVENTSKTGSRTNSSPIQRKSSQVAVLPKPPVPTSQENPSSSPIPMEEPLLHVPPEKVVAPVKHDTEHDAGEKKKKSKKKKSTHEKAIHTPVTPAPAPAPPQPKAHTPVPSAPAQSPIPTEKSHQPDPSGDRKEKPIAPRRKPKLTISTQFTPAVTKPIDEIASLGPPVEATSCATPDDGKRNKPTLSPRIGHSKAEIEIDAAQADKTLHDSSEQHTARDALNVAIEFEEDDSAPGASSAKVDGERCVMNKPHTLGGTNC</sequence>
<name>A0A225VRS5_9STRA</name>
<dbReference type="EMBL" id="NBNE01003305">
    <property type="protein sequence ID" value="OWZ08032.1"/>
    <property type="molecule type" value="Genomic_DNA"/>
</dbReference>
<gene>
    <name evidence="2" type="ORF">PHMEG_00019489</name>
</gene>
<evidence type="ECO:0000313" key="2">
    <source>
        <dbReference type="EMBL" id="OWZ08032.1"/>
    </source>
</evidence>
<protein>
    <submittedName>
        <fullName evidence="2">Uncharacterized protein</fullName>
    </submittedName>
</protein>
<dbReference type="AlphaFoldDB" id="A0A225VRS5"/>
<dbReference type="OrthoDB" id="77829at2759"/>
<comment type="caution">
    <text evidence="2">The sequence shown here is derived from an EMBL/GenBank/DDBJ whole genome shotgun (WGS) entry which is preliminary data.</text>
</comment>